<feature type="compositionally biased region" description="Low complexity" evidence="1">
    <location>
        <begin position="127"/>
        <end position="136"/>
    </location>
</feature>
<gene>
    <name evidence="4" type="ordered locus">Tmar_1657</name>
</gene>
<proteinExistence type="predicted"/>
<dbReference type="InterPro" id="IPR045155">
    <property type="entry name" value="Beta-lactam_cat"/>
</dbReference>
<feature type="domain" description="Beta-lactamase class A catalytic" evidence="3">
    <location>
        <begin position="193"/>
        <end position="394"/>
    </location>
</feature>
<reference evidence="4 5" key="1">
    <citation type="journal article" date="2010" name="Stand. Genomic Sci.">
        <title>Complete genome sequence of Thermaerobacter marianensis type strain (7p75a).</title>
        <authorList>
            <person name="Han C."/>
            <person name="Gu W."/>
            <person name="Zhang X."/>
            <person name="Lapidus A."/>
            <person name="Nolan M."/>
            <person name="Copeland A."/>
            <person name="Lucas S."/>
            <person name="Del Rio T.G."/>
            <person name="Tice H."/>
            <person name="Cheng J.F."/>
            <person name="Tapia R."/>
            <person name="Goodwin L."/>
            <person name="Pitluck S."/>
            <person name="Pagani I."/>
            <person name="Ivanova N."/>
            <person name="Mavromatis K."/>
            <person name="Mikhailova N."/>
            <person name="Pati A."/>
            <person name="Chen A."/>
            <person name="Palaniappan K."/>
            <person name="Land M."/>
            <person name="Hauser L."/>
            <person name="Chang Y.J."/>
            <person name="Jeffries C.D."/>
            <person name="Schneider S."/>
            <person name="Rohde M."/>
            <person name="Goker M."/>
            <person name="Pukall R."/>
            <person name="Woyke T."/>
            <person name="Bristow J."/>
            <person name="Eisen J.A."/>
            <person name="Markowitz V."/>
            <person name="Hugenholtz P."/>
            <person name="Kyrpides N.C."/>
            <person name="Klenk H.P."/>
            <person name="Detter J.C."/>
        </authorList>
    </citation>
    <scope>NUCLEOTIDE SEQUENCE [LARGE SCALE GENOMIC DNA]</scope>
    <source>
        <strain evidence="5">ATCC 700841 / DSM 12885 / JCM 10246 / 7p75a</strain>
    </source>
</reference>
<dbReference type="Gene3D" id="3.40.710.10">
    <property type="entry name" value="DD-peptidase/beta-lactamase superfamily"/>
    <property type="match status" value="1"/>
</dbReference>
<dbReference type="SUPFAM" id="SSF56601">
    <property type="entry name" value="beta-lactamase/transpeptidase-like"/>
    <property type="match status" value="1"/>
</dbReference>
<keyword evidence="2" id="KW-0472">Membrane</keyword>
<sequence>MRRTWGMGGVGQVDSATGAASGWGARRPQDRIVHRPTTVGRPALVRIGGGRKGDAFGRGAGVAKPCGPGFVRGRGAAFVRERGGRRGSQAGFVPGRAVLVSILVAALLLAAGCRMSAGPGARGGPSGAAKPGRASGLSARSIPVVDPDSGDTLARLSELLDRADLRPGARRPDYGPLIEQVRAFIATRPQTFGIYFKDLQTGATWGINEREPIHAASTIKVPLVLYVNHQVAAGRARMDDRVVYEPDRDLVGGAGILQRDGFPGKSYSLRILTNLSITISDNVATNMLFRHFGKDNVGAFMRSLGGEVIFPEGRRISTARDMGRYVEAVLDFARRHPLLGGRMLDDMGHSIFHVGLPGLLPQKVFVAHKEGDIAGVADDVGIVFSDRPYVLAILSKGVDDIDRGFEDIARISKIVYDFQEKLGPVR</sequence>
<dbReference type="GO" id="GO:0008800">
    <property type="term" value="F:beta-lactamase activity"/>
    <property type="evidence" value="ECO:0007669"/>
    <property type="project" value="InterPro"/>
</dbReference>
<feature type="compositionally biased region" description="Gly residues" evidence="1">
    <location>
        <begin position="1"/>
        <end position="11"/>
    </location>
</feature>
<dbReference type="GO" id="GO:0030655">
    <property type="term" value="P:beta-lactam antibiotic catabolic process"/>
    <property type="evidence" value="ECO:0007669"/>
    <property type="project" value="InterPro"/>
</dbReference>
<dbReference type="GO" id="GO:0046677">
    <property type="term" value="P:response to antibiotic"/>
    <property type="evidence" value="ECO:0007669"/>
    <property type="project" value="InterPro"/>
</dbReference>
<accession>E6SHA2</accession>
<dbReference type="Pfam" id="PF13354">
    <property type="entry name" value="Beta-lactamase2"/>
    <property type="match status" value="1"/>
</dbReference>
<dbReference type="AlphaFoldDB" id="E6SHA2"/>
<evidence type="ECO:0000256" key="1">
    <source>
        <dbReference type="SAM" id="MobiDB-lite"/>
    </source>
</evidence>
<reference evidence="5" key="2">
    <citation type="journal article" date="2010" name="Stand. Genomic Sci.">
        <title>Complete genome sequence of Thermaerobacter marianensis type strain (7p75aT).</title>
        <authorList>
            <person name="Han C."/>
            <person name="Gu W."/>
            <person name="Zhang X."/>
            <person name="Lapidus A."/>
            <person name="Nolan M."/>
            <person name="Copeland A."/>
            <person name="Lucas S."/>
            <person name="Glavina Del Rio T."/>
            <person name="Tice H."/>
            <person name="Cheng J."/>
            <person name="Tapia R."/>
            <person name="Goodwin L."/>
            <person name="Pitluck S."/>
            <person name="Pagani I."/>
            <person name="Ivanova N."/>
            <person name="Mavromatis K."/>
            <person name="Mikhailova N."/>
            <person name="Pati A."/>
            <person name="Chen A."/>
            <person name="Palaniappan K."/>
            <person name="Land M."/>
            <person name="Hauser L."/>
            <person name="Chang Y."/>
            <person name="Jeffries C."/>
            <person name="Schneider S."/>
            <person name="Rohde M."/>
            <person name="Goker M."/>
            <person name="Pukall R."/>
            <person name="Woyke T."/>
            <person name="Bristow J."/>
            <person name="Eisen J."/>
            <person name="Markowitz V."/>
            <person name="Hugenholtz P."/>
            <person name="Kyrpides N."/>
            <person name="Klenk H."/>
            <person name="Detter J."/>
        </authorList>
    </citation>
    <scope>NUCLEOTIDE SEQUENCE [LARGE SCALE GENOMIC DNA]</scope>
    <source>
        <strain evidence="5">ATCC 700841 / DSM 12885 / JCM 10246 / 7p75a</strain>
    </source>
</reference>
<feature type="transmembrane region" description="Helical" evidence="2">
    <location>
        <begin position="90"/>
        <end position="112"/>
    </location>
</feature>
<dbReference type="InterPro" id="IPR012338">
    <property type="entry name" value="Beta-lactam/transpept-like"/>
</dbReference>
<dbReference type="EMBL" id="CP002344">
    <property type="protein sequence ID" value="ADU51766.1"/>
    <property type="molecule type" value="Genomic_DNA"/>
</dbReference>
<organism evidence="4 5">
    <name type="scientific">Thermaerobacter marianensis (strain ATCC 700841 / DSM 12885 / JCM 10246 / 7p75a)</name>
    <dbReference type="NCBI Taxonomy" id="644966"/>
    <lineage>
        <taxon>Bacteria</taxon>
        <taxon>Bacillati</taxon>
        <taxon>Bacillota</taxon>
        <taxon>Clostridia</taxon>
        <taxon>Eubacteriales</taxon>
        <taxon>Clostridiales Family XVII. Incertae Sedis</taxon>
        <taxon>Thermaerobacter</taxon>
    </lineage>
</organism>
<keyword evidence="2" id="KW-1133">Transmembrane helix</keyword>
<dbReference type="STRING" id="644966.Tmar_1657"/>
<dbReference type="HOGENOM" id="CLU_052981_0_0_9"/>
<dbReference type="KEGG" id="tmr:Tmar_1657"/>
<keyword evidence="2" id="KW-0812">Transmembrane</keyword>
<dbReference type="eggNOG" id="COG2367">
    <property type="taxonomic scope" value="Bacteria"/>
</dbReference>
<protein>
    <submittedName>
        <fullName evidence="4">Beta-lactamase</fullName>
    </submittedName>
</protein>
<feature type="region of interest" description="Disordered" evidence="1">
    <location>
        <begin position="1"/>
        <end position="29"/>
    </location>
</feature>
<evidence type="ECO:0000256" key="2">
    <source>
        <dbReference type="SAM" id="Phobius"/>
    </source>
</evidence>
<name>E6SHA2_THEM7</name>
<dbReference type="PANTHER" id="PTHR35333">
    <property type="entry name" value="BETA-LACTAMASE"/>
    <property type="match status" value="1"/>
</dbReference>
<dbReference type="PANTHER" id="PTHR35333:SF3">
    <property type="entry name" value="BETA-LACTAMASE-TYPE TRANSPEPTIDASE FOLD CONTAINING PROTEIN"/>
    <property type="match status" value="1"/>
</dbReference>
<dbReference type="Proteomes" id="UP000008915">
    <property type="component" value="Chromosome"/>
</dbReference>
<evidence type="ECO:0000313" key="5">
    <source>
        <dbReference type="Proteomes" id="UP000008915"/>
    </source>
</evidence>
<keyword evidence="5" id="KW-1185">Reference proteome</keyword>
<feature type="region of interest" description="Disordered" evidence="1">
    <location>
        <begin position="118"/>
        <end position="145"/>
    </location>
</feature>
<evidence type="ECO:0000313" key="4">
    <source>
        <dbReference type="EMBL" id="ADU51766.1"/>
    </source>
</evidence>
<evidence type="ECO:0000259" key="3">
    <source>
        <dbReference type="Pfam" id="PF13354"/>
    </source>
</evidence>
<dbReference type="InterPro" id="IPR000871">
    <property type="entry name" value="Beta-lactam_class-A"/>
</dbReference>